<evidence type="ECO:0000256" key="1">
    <source>
        <dbReference type="ARBA" id="ARBA00004689"/>
    </source>
</evidence>
<dbReference type="InterPro" id="IPR000891">
    <property type="entry name" value="PYR_CT"/>
</dbReference>
<dbReference type="InterPro" id="IPR002034">
    <property type="entry name" value="AIPM/Hcit_synth_CS"/>
</dbReference>
<keyword evidence="7" id="KW-0464">Manganese</keyword>
<keyword evidence="4" id="KW-0432">Leucine biosynthesis</keyword>
<dbReference type="PROSITE" id="PS50991">
    <property type="entry name" value="PYR_CT"/>
    <property type="match status" value="1"/>
</dbReference>
<sequence length="389" mass="42457">MNERVRIFDTTLRDGEQSPGVALTIQEKVAIAHQLERLQVDVIEAGFPVSSAGDFEAVRQVASEIETCQVAALARCEEHDIETAARALEPAHNARIHVFIATSEVHMRAKLKLSPEAVLQRIADAVRQARSYREDVEFSAEDATRSDPQFLLDAAMAAYEAGARTLNFPDTVGYAMSDEYARLIGFLRESIPADAILSVHCHDDLGLAVANSLAGVKAGARQVEVAVNGIGERAGNAALEEVAVSLSARADHWKLTHGLNLGEIYRTSRLVSQCTGMIVQANKAIVGDNAFRHESGIHQDGMLKDPTTYEFLDAVSLGQGSRLVLGKHSGRHALRERLEHLGLSYTADDLRHMQRRIKSAAEGKRGIDDGELMSIWQEMKMTAGESRGV</sequence>
<dbReference type="FunFam" id="3.20.20.70:FF:000010">
    <property type="entry name" value="2-isopropylmalate synthase"/>
    <property type="match status" value="1"/>
</dbReference>
<dbReference type="PROSITE" id="PS00816">
    <property type="entry name" value="AIPM_HOMOCIT_SYNTH_2"/>
    <property type="match status" value="1"/>
</dbReference>
<comment type="caution">
    <text evidence="11">The sequence shown here is derived from an EMBL/GenBank/DDBJ whole genome shotgun (WGS) entry which is preliminary data.</text>
</comment>
<name>A0A7Y0L1S3_9FIRM</name>
<dbReference type="InterPro" id="IPR013785">
    <property type="entry name" value="Aldolase_TIM"/>
</dbReference>
<dbReference type="NCBIfam" id="NF002086">
    <property type="entry name" value="PRK00915.1-3"/>
    <property type="match status" value="1"/>
</dbReference>
<keyword evidence="8" id="KW-0100">Branched-chain amino acid biosynthesis</keyword>
<evidence type="ECO:0000313" key="12">
    <source>
        <dbReference type="Proteomes" id="UP000533476"/>
    </source>
</evidence>
<evidence type="ECO:0000259" key="10">
    <source>
        <dbReference type="PROSITE" id="PS50991"/>
    </source>
</evidence>
<evidence type="ECO:0000313" key="11">
    <source>
        <dbReference type="EMBL" id="NMP21702.1"/>
    </source>
</evidence>
<dbReference type="Proteomes" id="UP000533476">
    <property type="component" value="Unassembled WGS sequence"/>
</dbReference>
<evidence type="ECO:0000256" key="6">
    <source>
        <dbReference type="ARBA" id="ARBA00022679"/>
    </source>
</evidence>
<dbReference type="Gene3D" id="3.20.20.70">
    <property type="entry name" value="Aldolase class I"/>
    <property type="match status" value="1"/>
</dbReference>
<dbReference type="PANTHER" id="PTHR10277">
    <property type="entry name" value="HOMOCITRATE SYNTHASE-RELATED"/>
    <property type="match status" value="1"/>
</dbReference>
<evidence type="ECO:0000256" key="2">
    <source>
        <dbReference type="ARBA" id="ARBA00009396"/>
    </source>
</evidence>
<evidence type="ECO:0000256" key="8">
    <source>
        <dbReference type="ARBA" id="ARBA00023304"/>
    </source>
</evidence>
<feature type="domain" description="Pyruvate carboxyltransferase" evidence="10">
    <location>
        <begin position="5"/>
        <end position="265"/>
    </location>
</feature>
<dbReference type="PANTHER" id="PTHR10277:SF9">
    <property type="entry name" value="2-ISOPROPYLMALATE SYNTHASE 1, CHLOROPLASTIC-RELATED"/>
    <property type="match status" value="1"/>
</dbReference>
<dbReference type="PROSITE" id="PS00815">
    <property type="entry name" value="AIPM_HOMOCIT_SYNTH_1"/>
    <property type="match status" value="1"/>
</dbReference>
<evidence type="ECO:0000256" key="9">
    <source>
        <dbReference type="RuleBase" id="RU003523"/>
    </source>
</evidence>
<dbReference type="FunFam" id="1.10.238.260:FF:000001">
    <property type="entry name" value="2-isopropylmalate synthase"/>
    <property type="match status" value="1"/>
</dbReference>
<keyword evidence="5" id="KW-0028">Amino-acid biosynthesis</keyword>
<dbReference type="Gene3D" id="1.10.238.260">
    <property type="match status" value="1"/>
</dbReference>
<dbReference type="AlphaFoldDB" id="A0A7Y0L1S3"/>
<comment type="similarity">
    <text evidence="2">Belongs to the alpha-IPM synthase/homocitrate synthase family. LeuA type 1 subfamily.</text>
</comment>
<evidence type="ECO:0000256" key="3">
    <source>
        <dbReference type="ARBA" id="ARBA00012973"/>
    </source>
</evidence>
<dbReference type="SUPFAM" id="SSF51569">
    <property type="entry name" value="Aldolase"/>
    <property type="match status" value="1"/>
</dbReference>
<keyword evidence="12" id="KW-1185">Reference proteome</keyword>
<evidence type="ECO:0000256" key="7">
    <source>
        <dbReference type="ARBA" id="ARBA00023211"/>
    </source>
</evidence>
<evidence type="ECO:0000256" key="4">
    <source>
        <dbReference type="ARBA" id="ARBA00022430"/>
    </source>
</evidence>
<dbReference type="CDD" id="cd07940">
    <property type="entry name" value="DRE_TIM_IPMS"/>
    <property type="match status" value="1"/>
</dbReference>
<evidence type="ECO:0000256" key="5">
    <source>
        <dbReference type="ARBA" id="ARBA00022605"/>
    </source>
</evidence>
<dbReference type="RefSeq" id="WP_169097331.1">
    <property type="nucleotide sequence ID" value="NZ_JABBVZ010000011.1"/>
</dbReference>
<gene>
    <name evidence="11" type="ORF">HIJ39_04950</name>
</gene>
<organism evidence="11 12">
    <name type="scientific">Sulfobacillus harzensis</name>
    <dbReference type="NCBI Taxonomy" id="2729629"/>
    <lineage>
        <taxon>Bacteria</taxon>
        <taxon>Bacillati</taxon>
        <taxon>Bacillota</taxon>
        <taxon>Clostridia</taxon>
        <taxon>Eubacteriales</taxon>
        <taxon>Clostridiales Family XVII. Incertae Sedis</taxon>
        <taxon>Sulfobacillus</taxon>
    </lineage>
</organism>
<keyword evidence="6 9" id="KW-0808">Transferase</keyword>
<dbReference type="InterPro" id="IPR054691">
    <property type="entry name" value="LeuA/HCS_post-cat"/>
</dbReference>
<dbReference type="EC" id="2.3.3.13" evidence="3"/>
<reference evidence="11 12" key="1">
    <citation type="submission" date="2020-04" db="EMBL/GenBank/DDBJ databases">
        <authorList>
            <person name="Zhang R."/>
            <person name="Schippers A."/>
        </authorList>
    </citation>
    <scope>NUCLEOTIDE SEQUENCE [LARGE SCALE GENOMIC DNA]</scope>
    <source>
        <strain evidence="11 12">DSM 109850</strain>
    </source>
</reference>
<dbReference type="EMBL" id="JABBVZ010000011">
    <property type="protein sequence ID" value="NMP21702.1"/>
    <property type="molecule type" value="Genomic_DNA"/>
</dbReference>
<protein>
    <recommendedName>
        <fullName evidence="3">2-isopropylmalate synthase</fullName>
        <ecNumber evidence="3">2.3.3.13</ecNumber>
    </recommendedName>
</protein>
<dbReference type="Pfam" id="PF00682">
    <property type="entry name" value="HMGL-like"/>
    <property type="match status" value="1"/>
</dbReference>
<dbReference type="GO" id="GO:0009098">
    <property type="term" value="P:L-leucine biosynthetic process"/>
    <property type="evidence" value="ECO:0007669"/>
    <property type="project" value="UniProtKB-KW"/>
</dbReference>
<keyword evidence="11" id="KW-0012">Acyltransferase</keyword>
<accession>A0A7Y0L1S3</accession>
<proteinExistence type="inferred from homology"/>
<dbReference type="GO" id="GO:0003852">
    <property type="term" value="F:2-isopropylmalate synthase activity"/>
    <property type="evidence" value="ECO:0007669"/>
    <property type="project" value="UniProtKB-EC"/>
</dbReference>
<comment type="pathway">
    <text evidence="1">Amino-acid biosynthesis; L-leucine biosynthesis; L-leucine from 3-methyl-2-oxobutanoate: step 1/4.</text>
</comment>
<dbReference type="Pfam" id="PF22617">
    <property type="entry name" value="HCS_D2"/>
    <property type="match status" value="1"/>
</dbReference>
<dbReference type="InterPro" id="IPR050073">
    <property type="entry name" value="2-IPM_HCS-like"/>
</dbReference>